<dbReference type="CDD" id="cd00609">
    <property type="entry name" value="AAT_like"/>
    <property type="match status" value="1"/>
</dbReference>
<evidence type="ECO:0000256" key="3">
    <source>
        <dbReference type="ARBA" id="ARBA00022679"/>
    </source>
</evidence>
<dbReference type="AlphaFoldDB" id="C1DWE0"/>
<evidence type="ECO:0000313" key="5">
    <source>
        <dbReference type="EMBL" id="ACN99083.1"/>
    </source>
</evidence>
<evidence type="ECO:0000256" key="2">
    <source>
        <dbReference type="ARBA" id="ARBA00022576"/>
    </source>
</evidence>
<organism evidence="5 6">
    <name type="scientific">Sulfurihydrogenibium azorense (strain DSM 15241 / OCM 825 / Az-Fu1)</name>
    <dbReference type="NCBI Taxonomy" id="204536"/>
    <lineage>
        <taxon>Bacteria</taxon>
        <taxon>Pseudomonadati</taxon>
        <taxon>Aquificota</taxon>
        <taxon>Aquificia</taxon>
        <taxon>Aquificales</taxon>
        <taxon>Hydrogenothermaceae</taxon>
        <taxon>Sulfurihydrogenibium</taxon>
    </lineage>
</organism>
<dbReference type="RefSeq" id="WP_012674402.1">
    <property type="nucleotide sequence ID" value="NC_012438.1"/>
</dbReference>
<protein>
    <submittedName>
        <fullName evidence="5">Succinyldiaminopimelate transaminase</fullName>
        <ecNumber evidence="5">2.6.1.17</ecNumber>
    </submittedName>
</protein>
<keyword evidence="3 5" id="KW-0808">Transferase</keyword>
<dbReference type="eggNOG" id="COG0436">
    <property type="taxonomic scope" value="Bacteria"/>
</dbReference>
<dbReference type="InterPro" id="IPR015422">
    <property type="entry name" value="PyrdxlP-dep_Trfase_small"/>
</dbReference>
<dbReference type="InterPro" id="IPR019877">
    <property type="entry name" value="DapC"/>
</dbReference>
<reference evidence="5 6" key="1">
    <citation type="journal article" date="2009" name="J. Bacteriol.">
        <title>Complete and draft genome sequences of six members of the Aquificales.</title>
        <authorList>
            <person name="Reysenbach A.L."/>
            <person name="Hamamura N."/>
            <person name="Podar M."/>
            <person name="Griffiths E."/>
            <person name="Ferreira S."/>
            <person name="Hochstein R."/>
            <person name="Heidelberg J."/>
            <person name="Johnson J."/>
            <person name="Mead D."/>
            <person name="Pohorille A."/>
            <person name="Sarmiento M."/>
            <person name="Schweighofer K."/>
            <person name="Seshadri R."/>
            <person name="Voytek M.A."/>
        </authorList>
    </citation>
    <scope>NUCLEOTIDE SEQUENCE [LARGE SCALE GENOMIC DNA]</scope>
    <source>
        <strain evidence="6">Az-Fu1 / DSM 15241 / OCM 825</strain>
    </source>
</reference>
<dbReference type="PANTHER" id="PTHR42832:SF3">
    <property type="entry name" value="L-GLUTAMINE--4-(METHYLSULFANYL)-2-OXOBUTANOATE AMINOTRANSFERASE"/>
    <property type="match status" value="1"/>
</dbReference>
<dbReference type="NCBIfam" id="TIGR03537">
    <property type="entry name" value="DapC"/>
    <property type="match status" value="1"/>
</dbReference>
<evidence type="ECO:0000256" key="1">
    <source>
        <dbReference type="ARBA" id="ARBA00001933"/>
    </source>
</evidence>
<dbReference type="PANTHER" id="PTHR42832">
    <property type="entry name" value="AMINO ACID AMINOTRANSFERASE"/>
    <property type="match status" value="1"/>
</dbReference>
<dbReference type="HOGENOM" id="CLU_017584_4_5_0"/>
<dbReference type="SUPFAM" id="SSF53383">
    <property type="entry name" value="PLP-dependent transferases"/>
    <property type="match status" value="1"/>
</dbReference>
<keyword evidence="6" id="KW-1185">Reference proteome</keyword>
<name>C1DWE0_SULAA</name>
<evidence type="ECO:0000259" key="4">
    <source>
        <dbReference type="Pfam" id="PF00155"/>
    </source>
</evidence>
<dbReference type="InterPro" id="IPR004839">
    <property type="entry name" value="Aminotransferase_I/II_large"/>
</dbReference>
<accession>C1DWE0</accession>
<dbReference type="Gene3D" id="3.40.640.10">
    <property type="entry name" value="Type I PLP-dependent aspartate aminotransferase-like (Major domain)"/>
    <property type="match status" value="1"/>
</dbReference>
<dbReference type="GO" id="GO:0009016">
    <property type="term" value="F:succinyldiaminopimelate transaminase activity"/>
    <property type="evidence" value="ECO:0007669"/>
    <property type="project" value="UniProtKB-EC"/>
</dbReference>
<dbReference type="OrthoDB" id="9803354at2"/>
<comment type="cofactor">
    <cofactor evidence="1">
        <name>pyridoxal 5'-phosphate</name>
        <dbReference type="ChEBI" id="CHEBI:597326"/>
    </cofactor>
</comment>
<dbReference type="Pfam" id="PF00155">
    <property type="entry name" value="Aminotran_1_2"/>
    <property type="match status" value="1"/>
</dbReference>
<dbReference type="InterPro" id="IPR015421">
    <property type="entry name" value="PyrdxlP-dep_Trfase_major"/>
</dbReference>
<dbReference type="EMBL" id="CP001229">
    <property type="protein sequence ID" value="ACN99083.1"/>
    <property type="molecule type" value="Genomic_DNA"/>
</dbReference>
<dbReference type="Proteomes" id="UP000001369">
    <property type="component" value="Chromosome"/>
</dbReference>
<dbReference type="STRING" id="204536.SULAZ_1460"/>
<dbReference type="InterPro" id="IPR015424">
    <property type="entry name" value="PyrdxlP-dep_Trfase"/>
</dbReference>
<proteinExistence type="predicted"/>
<evidence type="ECO:0000313" key="6">
    <source>
        <dbReference type="Proteomes" id="UP000001369"/>
    </source>
</evidence>
<gene>
    <name evidence="5" type="primary">dapC</name>
    <name evidence="5" type="ordered locus">SULAZ_1460</name>
</gene>
<dbReference type="GO" id="GO:0030170">
    <property type="term" value="F:pyridoxal phosphate binding"/>
    <property type="evidence" value="ECO:0007669"/>
    <property type="project" value="InterPro"/>
</dbReference>
<dbReference type="Gene3D" id="3.90.1150.10">
    <property type="entry name" value="Aspartate Aminotransferase, domain 1"/>
    <property type="match status" value="1"/>
</dbReference>
<keyword evidence="2 5" id="KW-0032">Aminotransferase</keyword>
<sequence length="392" mass="44984">MNKTIKNLKNYPMEELNRIKASLKEKGVKIYDFGTGDPKEPTPDFIRKALIDAVPEVSQYPSVLGRKDLREAISKWFEKRFNVKLNPDTQIIPSAGSKEAIFHFPLVFIDPEEDKKRVIFGTPAYPVYERGTLYAGGIPTAVKLKKEDGFLLRLDKVEKSILEETKIVWINYPHNPTGATAPASYFKETIDMCREYGIILCSDECYTELYFEEKPHSALEFGIDNVVVFHSLSKRSGMTGYRSGFVAGDEKIISFYRKERANFGVASPDFIQQAAKAAWEDENHVLERNKIFKQKRDLFIEFLNKVGLEYLYPKATFYIWIKAPSWIDAKDYVKALLENGIVVSIGENFCSSLEVSEESCESQYFRVALVPTLEECKEALTLWERVHNSLQR</sequence>
<dbReference type="InterPro" id="IPR050881">
    <property type="entry name" value="LL-DAP_aminotransferase"/>
</dbReference>
<dbReference type="EC" id="2.6.1.17" evidence="5"/>
<dbReference type="KEGG" id="saf:SULAZ_1460"/>
<feature type="domain" description="Aminotransferase class I/classII large" evidence="4">
    <location>
        <begin position="30"/>
        <end position="380"/>
    </location>
</feature>